<keyword evidence="10 15" id="KW-0378">Hydrolase</keyword>
<organism evidence="18">
    <name type="scientific">Eremomyces bilateralis CBS 781.70</name>
    <dbReference type="NCBI Taxonomy" id="1392243"/>
    <lineage>
        <taxon>Eukaryota</taxon>
        <taxon>Fungi</taxon>
        <taxon>Dikarya</taxon>
        <taxon>Ascomycota</taxon>
        <taxon>Pezizomycotina</taxon>
        <taxon>Dothideomycetes</taxon>
        <taxon>Dothideomycetes incertae sedis</taxon>
        <taxon>Eremomycetales</taxon>
        <taxon>Eremomycetaceae</taxon>
        <taxon>Eremomyces</taxon>
    </lineage>
</organism>
<evidence type="ECO:0000256" key="1">
    <source>
        <dbReference type="ARBA" id="ARBA00001336"/>
    </source>
</evidence>
<dbReference type="GO" id="GO:0046872">
    <property type="term" value="F:metal ion binding"/>
    <property type="evidence" value="ECO:0007669"/>
    <property type="project" value="UniProtKB-KW"/>
</dbReference>
<evidence type="ECO:0000256" key="6">
    <source>
        <dbReference type="ARBA" id="ARBA00022438"/>
    </source>
</evidence>
<evidence type="ECO:0000256" key="12">
    <source>
        <dbReference type="ARBA" id="ARBA00023049"/>
    </source>
</evidence>
<dbReference type="EC" id="3.4.14.4" evidence="4 15"/>
<evidence type="ECO:0000256" key="7">
    <source>
        <dbReference type="ARBA" id="ARBA00022490"/>
    </source>
</evidence>
<evidence type="ECO:0000256" key="16">
    <source>
        <dbReference type="PIRSR" id="PIRSR007828-1"/>
    </source>
</evidence>
<dbReference type="Proteomes" id="UP000504638">
    <property type="component" value="Unplaced"/>
</dbReference>
<evidence type="ECO:0000256" key="15">
    <source>
        <dbReference type="PIRNR" id="PIRNR007828"/>
    </source>
</evidence>
<dbReference type="PANTHER" id="PTHR23422:SF11">
    <property type="entry name" value="DIPEPTIDYL PEPTIDASE 3"/>
    <property type="match status" value="1"/>
</dbReference>
<evidence type="ECO:0000313" key="18">
    <source>
        <dbReference type="EMBL" id="KAF1814266.1"/>
    </source>
</evidence>
<evidence type="ECO:0000313" key="19">
    <source>
        <dbReference type="Proteomes" id="UP000504638"/>
    </source>
</evidence>
<evidence type="ECO:0000256" key="2">
    <source>
        <dbReference type="ARBA" id="ARBA00004496"/>
    </source>
</evidence>
<dbReference type="GO" id="GO:0004177">
    <property type="term" value="F:aminopeptidase activity"/>
    <property type="evidence" value="ECO:0007669"/>
    <property type="project" value="UniProtKB-KW"/>
</dbReference>
<feature type="binding site" evidence="17">
    <location>
        <position position="519"/>
    </location>
    <ligand>
        <name>Zn(2+)</name>
        <dbReference type="ChEBI" id="CHEBI:29105"/>
        <note>catalytic</note>
    </ligand>
</feature>
<dbReference type="GO" id="GO:0006508">
    <property type="term" value="P:proteolysis"/>
    <property type="evidence" value="ECO:0007669"/>
    <property type="project" value="UniProtKB-KW"/>
</dbReference>
<dbReference type="Pfam" id="PF03571">
    <property type="entry name" value="Peptidase_M49"/>
    <property type="match status" value="1"/>
</dbReference>
<dbReference type="OrthoDB" id="4694525at2759"/>
<evidence type="ECO:0000256" key="17">
    <source>
        <dbReference type="PIRSR" id="PIRSR007828-2"/>
    </source>
</evidence>
<dbReference type="GO" id="GO:0005737">
    <property type="term" value="C:cytoplasm"/>
    <property type="evidence" value="ECO:0007669"/>
    <property type="project" value="UniProtKB-SubCell"/>
</dbReference>
<evidence type="ECO:0000256" key="10">
    <source>
        <dbReference type="ARBA" id="ARBA00022801"/>
    </source>
</evidence>
<dbReference type="FunFam" id="3.30.540.30:FF:000001">
    <property type="entry name" value="Dipeptidyl peptidase 3"/>
    <property type="match status" value="1"/>
</dbReference>
<feature type="binding site" evidence="17">
    <location>
        <position position="514"/>
    </location>
    <ligand>
        <name>Zn(2+)</name>
        <dbReference type="ChEBI" id="CHEBI:29105"/>
        <note>catalytic</note>
    </ligand>
</feature>
<evidence type="ECO:0000256" key="9">
    <source>
        <dbReference type="ARBA" id="ARBA00022723"/>
    </source>
</evidence>
<proteinExistence type="inferred from homology"/>
<dbReference type="RefSeq" id="XP_033535897.1">
    <property type="nucleotide sequence ID" value="XM_033679021.1"/>
</dbReference>
<comment type="subcellular location">
    <subcellularLocation>
        <location evidence="2">Cytoplasm</location>
    </subcellularLocation>
</comment>
<evidence type="ECO:0000256" key="14">
    <source>
        <dbReference type="ARBA" id="ARBA00032119"/>
    </source>
</evidence>
<dbReference type="InterPro" id="IPR005317">
    <property type="entry name" value="Dipeptidyl-peptase3"/>
</dbReference>
<gene>
    <name evidence="18 20" type="ORF">P152DRAFT_456501</name>
</gene>
<dbReference type="AlphaFoldDB" id="A0A6G1G8L2"/>
<protein>
    <recommendedName>
        <fullName evidence="5 15">Dipeptidyl peptidase 3</fullName>
        <ecNumber evidence="4 15">3.4.14.4</ecNumber>
    </recommendedName>
    <alternativeName>
        <fullName evidence="13 15">Dipeptidyl aminopeptidase III</fullName>
    </alternativeName>
    <alternativeName>
        <fullName evidence="14 15">Dipeptidyl peptidase III</fullName>
    </alternativeName>
</protein>
<name>A0A6G1G8L2_9PEZI</name>
<keyword evidence="19" id="KW-1185">Reference proteome</keyword>
<keyword evidence="8 15" id="KW-0645">Protease</keyword>
<keyword evidence="6 15" id="KW-0031">Aminopeptidase</keyword>
<dbReference type="Gene3D" id="3.30.540.30">
    <property type="match status" value="3"/>
</dbReference>
<keyword evidence="9 15" id="KW-0479">Metal-binding</keyword>
<evidence type="ECO:0000256" key="13">
    <source>
        <dbReference type="ARBA" id="ARBA00031288"/>
    </source>
</evidence>
<feature type="active site" evidence="16">
    <location>
        <position position="515"/>
    </location>
</feature>
<keyword evidence="11 15" id="KW-0862">Zinc</keyword>
<dbReference type="PANTHER" id="PTHR23422">
    <property type="entry name" value="DIPEPTIDYL PEPTIDASE III-RELATED"/>
    <property type="match status" value="1"/>
</dbReference>
<keyword evidence="7 15" id="KW-0963">Cytoplasm</keyword>
<dbReference type="EMBL" id="ML975153">
    <property type="protein sequence ID" value="KAF1814266.1"/>
    <property type="molecule type" value="Genomic_DNA"/>
</dbReference>
<reference evidence="20" key="2">
    <citation type="submission" date="2020-04" db="EMBL/GenBank/DDBJ databases">
        <authorList>
            <consortium name="NCBI Genome Project"/>
        </authorList>
    </citation>
    <scope>NUCLEOTIDE SEQUENCE</scope>
    <source>
        <strain evidence="20">CBS 781.70</strain>
    </source>
</reference>
<evidence type="ECO:0000313" key="20">
    <source>
        <dbReference type="RefSeq" id="XP_033535897.1"/>
    </source>
</evidence>
<feature type="binding site" evidence="17">
    <location>
        <position position="573"/>
    </location>
    <ligand>
        <name>Zn(2+)</name>
        <dbReference type="ChEBI" id="CHEBI:29105"/>
        <note>catalytic</note>
    </ligand>
</feature>
<dbReference type="GO" id="GO:0008239">
    <property type="term" value="F:dipeptidyl-peptidase activity"/>
    <property type="evidence" value="ECO:0007669"/>
    <property type="project" value="UniProtKB-UniRule"/>
</dbReference>
<keyword evidence="12 15" id="KW-0482">Metalloprotease</keyword>
<dbReference type="PIRSF" id="PIRSF007828">
    <property type="entry name" value="Dipeptidyl-peptidase_III"/>
    <property type="match status" value="1"/>
</dbReference>
<comment type="similarity">
    <text evidence="3 15">Belongs to the peptidase M49 family.</text>
</comment>
<dbReference type="InterPro" id="IPR039461">
    <property type="entry name" value="Peptidase_M49"/>
</dbReference>
<evidence type="ECO:0000256" key="11">
    <source>
        <dbReference type="ARBA" id="ARBA00022833"/>
    </source>
</evidence>
<reference evidence="20" key="3">
    <citation type="submission" date="2025-04" db="UniProtKB">
        <authorList>
            <consortium name="RefSeq"/>
        </authorList>
    </citation>
    <scope>IDENTIFICATION</scope>
    <source>
        <strain evidence="20">CBS 781.70</strain>
    </source>
</reference>
<comment type="catalytic activity">
    <reaction evidence="1 15">
        <text>Release of an N-terminal dipeptide from a peptide comprising four or more residues, with broad specificity. Also acts on dipeptidyl 2-naphthylamides.</text>
        <dbReference type="EC" id="3.4.14.4"/>
    </reaction>
</comment>
<evidence type="ECO:0000256" key="5">
    <source>
        <dbReference type="ARBA" id="ARBA00014713"/>
    </source>
</evidence>
<dbReference type="GO" id="GO:0008235">
    <property type="term" value="F:metalloexopeptidase activity"/>
    <property type="evidence" value="ECO:0007669"/>
    <property type="project" value="InterPro"/>
</dbReference>
<reference evidence="18 20" key="1">
    <citation type="submission" date="2020-01" db="EMBL/GenBank/DDBJ databases">
        <authorList>
            <consortium name="DOE Joint Genome Institute"/>
            <person name="Haridas S."/>
            <person name="Albert R."/>
            <person name="Binder M."/>
            <person name="Bloem J."/>
            <person name="Labutti K."/>
            <person name="Salamov A."/>
            <person name="Andreopoulos B."/>
            <person name="Baker S.E."/>
            <person name="Barry K."/>
            <person name="Bills G."/>
            <person name="Bluhm B.H."/>
            <person name="Cannon C."/>
            <person name="Castanera R."/>
            <person name="Culley D.E."/>
            <person name="Daum C."/>
            <person name="Ezra D."/>
            <person name="Gonzalez J.B."/>
            <person name="Henrissat B."/>
            <person name="Kuo A."/>
            <person name="Liang C."/>
            <person name="Lipzen A."/>
            <person name="Lutzoni F."/>
            <person name="Magnuson J."/>
            <person name="Mondo S."/>
            <person name="Nolan M."/>
            <person name="Ohm R."/>
            <person name="Pangilinan J."/>
            <person name="Park H.-J."/>
            <person name="Ramirez L."/>
            <person name="Alfaro M."/>
            <person name="Sun H."/>
            <person name="Tritt A."/>
            <person name="Yoshinaga Y."/>
            <person name="Zwiers L.-H."/>
            <person name="Turgeon B.G."/>
            <person name="Goodwin S.B."/>
            <person name="Spatafora J.W."/>
            <person name="Crous P.W."/>
            <person name="Grigoriev I.V."/>
        </authorList>
    </citation>
    <scope>NUCLEOTIDE SEQUENCE</scope>
    <source>
        <strain evidence="18 20">CBS 781.70</strain>
    </source>
</reference>
<sequence>MSISTPRILMRARLSRLPLPLPLQRCIGNPPNSTQSPSPFLSLWNRSYSTPRFGQEPTQEISLAKPATMPIAPDVLQHYLADSPPSVVPLQIRPHFEALSDQEKLYAHYISVASFAGTRVVLRQVSPESEALYDFIIALHHACAGDWIKAQKTAGLSDDDRKHFLDYAAQFLGNTGNFKSFGDSKFLPRISQKQLFALASISPVALKHYAKIKDAIFGAESEEVMHLGYPDGGHVTTYYPDSPNITKEEITIVSDFLEGKKLLPENTRLRKVQDGFEALIASEQKDPAKGDRDIEESEWVLEGKLQGKKLRLVYGDHSVEMGMIAEALENARKNALNSTEASMHEQYVKSFKTGSLEAFKESQRFWIRDKGPMVESDIGFVETYRDPHGQKGEWEGFVAMVNQERTQAFAKLVESAPSLIPKLPWSKDFEKDKFLAPDFTSLEVLTFAGSGIPAGINIPNYDDIRQTEGFKNVSLGNVLGAKAPNEPIPFIKESDLDVFTRCRDAAFEVQVGLHELLGHGCGKLLQETAPGTYNFDHSNPPISPLTGKPITTWYKPGQTWSGVFGAIAGSYEECRAECVAMALCCDFNVLSIFGFGDGSIDIDGPAGDILYAAYLTMARAGITALEFWDPKSKKWGQPHMQARFSILQTFLNAGPEFASLDHTAADLSDLTVRIERSKILSHGRPAVEKYLQELHVYKSTADIESGTKMYEGITGVSGWYAETVRPAVLRKKTPRKVFVQANTVVGPDGKVELREYDATPEGMIRSFAEREYI</sequence>
<evidence type="ECO:0000256" key="8">
    <source>
        <dbReference type="ARBA" id="ARBA00022670"/>
    </source>
</evidence>
<accession>A0A6G1G8L2</accession>
<dbReference type="FunFam" id="3.30.540.30:FF:000002">
    <property type="entry name" value="Dipeptidyl peptidase 3"/>
    <property type="match status" value="1"/>
</dbReference>
<evidence type="ECO:0000256" key="3">
    <source>
        <dbReference type="ARBA" id="ARBA00010200"/>
    </source>
</evidence>
<comment type="cofactor">
    <cofactor evidence="15 17">
        <name>Zn(2+)</name>
        <dbReference type="ChEBI" id="CHEBI:29105"/>
    </cofactor>
    <text evidence="15 17">Binds 1 zinc ion per subunit.</text>
</comment>
<dbReference type="GeneID" id="54419591"/>
<evidence type="ECO:0000256" key="4">
    <source>
        <dbReference type="ARBA" id="ARBA00012063"/>
    </source>
</evidence>